<dbReference type="OrthoDB" id="3562377at2759"/>
<feature type="compositionally biased region" description="Low complexity" evidence="1">
    <location>
        <begin position="65"/>
        <end position="79"/>
    </location>
</feature>
<feature type="compositionally biased region" description="Polar residues" evidence="1">
    <location>
        <begin position="46"/>
        <end position="55"/>
    </location>
</feature>
<dbReference type="Proteomes" id="UP000006753">
    <property type="component" value="Unassembled WGS sequence"/>
</dbReference>
<evidence type="ECO:0000313" key="3">
    <source>
        <dbReference type="Proteomes" id="UP000006753"/>
    </source>
</evidence>
<dbReference type="AlphaFoldDB" id="K1WDJ9"/>
<sequence length="285" mass="31172">MCKSQVPVSLATEEFKVAHSFARVPINDLLNRPPSPPHRWPYQDEPANQPSVDSSGSRDIKHPMTTSATSSSRSASLISSDSTIRPPFINITEERGILLNALYGICMDATASHVSTLLPTSYHRHSHHRRAKARYHPYSPLGGRRSNAGPSNARPATLMDNISTICTHTWRKARGDEMAPHKAEADAVRVMRDLYSWSEVVVRGLDSNGDGSGDGDGDGGNEPSGDCGLKVGWAAKKLCQWLGDEGAWDECHVITGDLRNLSEREAARRRISEIDDESDESGNTC</sequence>
<dbReference type="GeneID" id="18762063"/>
<feature type="region of interest" description="Disordered" evidence="1">
    <location>
        <begin position="136"/>
        <end position="156"/>
    </location>
</feature>
<dbReference type="EMBL" id="JH921441">
    <property type="protein sequence ID" value="EKD15500.1"/>
    <property type="molecule type" value="Genomic_DNA"/>
</dbReference>
<protein>
    <submittedName>
        <fullName evidence="2">Uncharacterized protein</fullName>
    </submittedName>
</protein>
<proteinExistence type="predicted"/>
<dbReference type="KEGG" id="mbe:MBM_06128"/>
<accession>K1WDJ9</accession>
<evidence type="ECO:0000256" key="1">
    <source>
        <dbReference type="SAM" id="MobiDB-lite"/>
    </source>
</evidence>
<dbReference type="HOGENOM" id="CLU_976867_0_0_1"/>
<name>K1WDJ9_MARBU</name>
<evidence type="ECO:0000313" key="2">
    <source>
        <dbReference type="EMBL" id="EKD15500.1"/>
    </source>
</evidence>
<dbReference type="InParanoid" id="K1WDJ9"/>
<dbReference type="OMA" id="ISTICTH"/>
<reference evidence="2 3" key="1">
    <citation type="journal article" date="2012" name="BMC Genomics">
        <title>Sequencing the genome of Marssonina brunnea reveals fungus-poplar co-evolution.</title>
        <authorList>
            <person name="Zhu S."/>
            <person name="Cao Y.-Z."/>
            <person name="Jiang C."/>
            <person name="Tan B.-Y."/>
            <person name="Wang Z."/>
            <person name="Feng S."/>
            <person name="Zhang L."/>
            <person name="Su X.-H."/>
            <person name="Brejova B."/>
            <person name="Vinar T."/>
            <person name="Xu M."/>
            <person name="Wang M.-X."/>
            <person name="Zhang S.-G."/>
            <person name="Huang M.-R."/>
            <person name="Wu R."/>
            <person name="Zhou Y."/>
        </authorList>
    </citation>
    <scope>NUCLEOTIDE SEQUENCE [LARGE SCALE GENOMIC DNA]</scope>
    <source>
        <strain evidence="2 3">MB_m1</strain>
    </source>
</reference>
<keyword evidence="3" id="KW-1185">Reference proteome</keyword>
<feature type="region of interest" description="Disordered" evidence="1">
    <location>
        <begin position="27"/>
        <end position="79"/>
    </location>
</feature>
<organism evidence="2 3">
    <name type="scientific">Marssonina brunnea f. sp. multigermtubi (strain MB_m1)</name>
    <name type="common">Marssonina leaf spot fungus</name>
    <dbReference type="NCBI Taxonomy" id="1072389"/>
    <lineage>
        <taxon>Eukaryota</taxon>
        <taxon>Fungi</taxon>
        <taxon>Dikarya</taxon>
        <taxon>Ascomycota</taxon>
        <taxon>Pezizomycotina</taxon>
        <taxon>Leotiomycetes</taxon>
        <taxon>Helotiales</taxon>
        <taxon>Drepanopezizaceae</taxon>
        <taxon>Drepanopeziza</taxon>
    </lineage>
</organism>
<gene>
    <name evidence="2" type="ORF">MBM_06128</name>
</gene>